<dbReference type="HOGENOM" id="CLU_1882015_0_0_11"/>
<reference evidence="2" key="1">
    <citation type="submission" date="2011-04" db="EMBL/GenBank/DDBJ databases">
        <title>Complete sequence of Cellvibrio gilvus ATCC 13127.</title>
        <authorList>
            <person name="Lucas S."/>
            <person name="Han J."/>
            <person name="Lapidus A."/>
            <person name="Cheng J.-F."/>
            <person name="Goodwin L."/>
            <person name="Pitluck S."/>
            <person name="Peters L."/>
            <person name="Munk A."/>
            <person name="Detter J.C."/>
            <person name="Han C."/>
            <person name="Tapia R."/>
            <person name="Land M."/>
            <person name="Hauser L."/>
            <person name="Kyrpides N."/>
            <person name="Ivanova N."/>
            <person name="Ovchinnikova G."/>
            <person name="Pagani I."/>
            <person name="Mead D."/>
            <person name="Brumm P."/>
            <person name="Woyke T."/>
        </authorList>
    </citation>
    <scope>NUCLEOTIDE SEQUENCE [LARGE SCALE GENOMIC DNA]</scope>
    <source>
        <strain evidence="2">ATCC 13127 / NRRL B-14078</strain>
    </source>
</reference>
<dbReference type="KEGG" id="cga:Celgi_1877"/>
<proteinExistence type="predicted"/>
<dbReference type="EMBL" id="CP002665">
    <property type="protein sequence ID" value="AEI12380.1"/>
    <property type="molecule type" value="Genomic_DNA"/>
</dbReference>
<evidence type="ECO:0000313" key="2">
    <source>
        <dbReference type="Proteomes" id="UP000000485"/>
    </source>
</evidence>
<dbReference type="RefSeq" id="WP_013883899.1">
    <property type="nucleotide sequence ID" value="NC_015671.1"/>
</dbReference>
<accession>F8A7H8</accession>
<protein>
    <submittedName>
        <fullName evidence="1">Uncharacterized protein</fullName>
    </submittedName>
</protein>
<gene>
    <name evidence="1" type="ordered locus">Celgi_1877</name>
</gene>
<dbReference type="OrthoDB" id="4178485at2"/>
<dbReference type="AlphaFoldDB" id="F8A7H8"/>
<organism evidence="1 2">
    <name type="scientific">Cellulomonas gilvus (strain ATCC 13127 / NRRL B-14078)</name>
    <name type="common">Cellvibrio gilvus</name>
    <dbReference type="NCBI Taxonomy" id="593907"/>
    <lineage>
        <taxon>Bacteria</taxon>
        <taxon>Bacillati</taxon>
        <taxon>Actinomycetota</taxon>
        <taxon>Actinomycetes</taxon>
        <taxon>Micrococcales</taxon>
        <taxon>Cellulomonadaceae</taxon>
        <taxon>Cellulomonas</taxon>
    </lineage>
</organism>
<dbReference type="eggNOG" id="ENOG503035P">
    <property type="taxonomic scope" value="Bacteria"/>
</dbReference>
<evidence type="ECO:0000313" key="1">
    <source>
        <dbReference type="EMBL" id="AEI12380.1"/>
    </source>
</evidence>
<dbReference type="STRING" id="593907.Celgi_1877"/>
<keyword evidence="2" id="KW-1185">Reference proteome</keyword>
<dbReference type="Proteomes" id="UP000000485">
    <property type="component" value="Chromosome"/>
</dbReference>
<name>F8A7H8_CELGA</name>
<sequence>MSEMTAEDYESIDGASRELHTRGWRKAFTLNEMFEAWASLVAEVEQGYDQMVAEYTNDMACRDWLALVWPMLTERVRDARAEELKALDARFRAATLDDAGRAIGRFYRIENNDGWWWRRRPIKVAGEFAADLAAE</sequence>